<evidence type="ECO:0000256" key="1">
    <source>
        <dbReference type="SAM" id="MobiDB-lite"/>
    </source>
</evidence>
<name>G0YGK0_MYTED</name>
<dbReference type="Pfam" id="PF00169">
    <property type="entry name" value="PH"/>
    <property type="match status" value="1"/>
</dbReference>
<dbReference type="Gene3D" id="2.30.29.30">
    <property type="entry name" value="Pleckstrin-homology domain (PH domain)/Phosphotyrosine-binding domain (PTB)"/>
    <property type="match status" value="1"/>
</dbReference>
<evidence type="ECO:0000259" key="2">
    <source>
        <dbReference type="PROSITE" id="PS50003"/>
    </source>
</evidence>
<dbReference type="EMBL" id="HQ690244">
    <property type="protein sequence ID" value="AEM36073.1"/>
    <property type="molecule type" value="mRNA"/>
</dbReference>
<feature type="non-terminal residue" evidence="3">
    <location>
        <position position="1"/>
    </location>
</feature>
<dbReference type="SUPFAM" id="SSF50729">
    <property type="entry name" value="PH domain-like"/>
    <property type="match status" value="1"/>
</dbReference>
<dbReference type="InterPro" id="IPR001605">
    <property type="entry name" value="PH_dom-spectrin-type"/>
</dbReference>
<protein>
    <submittedName>
        <fullName evidence="3">Spectrin beta chain-like protein</fullName>
    </submittedName>
</protein>
<feature type="region of interest" description="Disordered" evidence="1">
    <location>
        <begin position="79"/>
        <end position="98"/>
    </location>
</feature>
<dbReference type="PROSITE" id="PS50003">
    <property type="entry name" value="PH_DOMAIN"/>
    <property type="match status" value="1"/>
</dbReference>
<reference evidence="3" key="1">
    <citation type="journal article" date="2011" name="PLoS ONE">
        <title>Identification of Reproduction-Specific Genes Associated with Maturation and Estrogen Exposure in a Marine Bivalve Mytilus edulis.</title>
        <authorList>
            <person name="Ciocan C.M."/>
            <person name="Cubero-Leon E."/>
            <person name="Minier C."/>
            <person name="Rotchell J.M."/>
        </authorList>
    </citation>
    <scope>NUCLEOTIDE SEQUENCE</scope>
    <source>
        <tissue evidence="3">Testis</tissue>
    </source>
</reference>
<dbReference type="SMR" id="G0YGK0"/>
<evidence type="ECO:0000313" key="3">
    <source>
        <dbReference type="EMBL" id="AEM36073.1"/>
    </source>
</evidence>
<proteinExistence type="evidence at transcript level"/>
<dbReference type="InterPro" id="IPR011993">
    <property type="entry name" value="PH-like_dom_sf"/>
</dbReference>
<dbReference type="InterPro" id="IPR001849">
    <property type="entry name" value="PH_domain"/>
</dbReference>
<feature type="non-terminal residue" evidence="3">
    <location>
        <position position="98"/>
    </location>
</feature>
<feature type="compositionally biased region" description="Polar residues" evidence="1">
    <location>
        <begin position="88"/>
        <end position="98"/>
    </location>
</feature>
<feature type="domain" description="PH" evidence="2">
    <location>
        <begin position="1"/>
        <end position="82"/>
    </location>
</feature>
<dbReference type="AlphaFoldDB" id="G0YGK0"/>
<dbReference type="GO" id="GO:0005543">
    <property type="term" value="F:phospholipid binding"/>
    <property type="evidence" value="ECO:0007669"/>
    <property type="project" value="InterPro"/>
</dbReference>
<dbReference type="PRINTS" id="PR00683">
    <property type="entry name" value="SPECTRINPH"/>
</dbReference>
<sequence length="98" mass="11040">VLHGNTISCYKDKKIAKQDPENRVHHESAIVLNDATCNRAMDYTKRPFVLRVHLPNGGEYLFQAKDEVEMEQWIQMISQGTGAEGTSRIPSKSQTLPA</sequence>
<organism evidence="3">
    <name type="scientific">Mytilus edulis</name>
    <name type="common">Blue mussel</name>
    <dbReference type="NCBI Taxonomy" id="6550"/>
    <lineage>
        <taxon>Eukaryota</taxon>
        <taxon>Metazoa</taxon>
        <taxon>Spiralia</taxon>
        <taxon>Lophotrochozoa</taxon>
        <taxon>Mollusca</taxon>
        <taxon>Bivalvia</taxon>
        <taxon>Autobranchia</taxon>
        <taxon>Pteriomorphia</taxon>
        <taxon>Mytilida</taxon>
        <taxon>Mytiloidea</taxon>
        <taxon>Mytilidae</taxon>
        <taxon>Mytilinae</taxon>
        <taxon>Mytilus</taxon>
    </lineage>
</organism>
<accession>G0YGK0</accession>